<feature type="binding site" evidence="9">
    <location>
        <begin position="11"/>
        <end position="17"/>
    </location>
    <ligand>
        <name>NADP(+)</name>
        <dbReference type="ChEBI" id="CHEBI:58349"/>
    </ligand>
</feature>
<feature type="domain" description="NAD-dependent epimerase/dehydratase" evidence="10">
    <location>
        <begin position="7"/>
        <end position="238"/>
    </location>
</feature>
<evidence type="ECO:0000256" key="9">
    <source>
        <dbReference type="HAMAP-Rule" id="MF_00956"/>
    </source>
</evidence>
<dbReference type="EMBL" id="LCDG01000004">
    <property type="protein sequence ID" value="KKS47936.1"/>
    <property type="molecule type" value="Genomic_DNA"/>
</dbReference>
<evidence type="ECO:0000256" key="2">
    <source>
        <dbReference type="ARBA" id="ARBA00005959"/>
    </source>
</evidence>
<proteinExistence type="inferred from homology"/>
<dbReference type="CDD" id="cd05239">
    <property type="entry name" value="GDP_FS_SDR_e"/>
    <property type="match status" value="1"/>
</dbReference>
<dbReference type="InterPro" id="IPR028614">
    <property type="entry name" value="GDP_fucose/colitose_synth"/>
</dbReference>
<dbReference type="PANTHER" id="PTHR43238">
    <property type="entry name" value="GDP-L-FUCOSE SYNTHASE"/>
    <property type="match status" value="1"/>
</dbReference>
<dbReference type="GO" id="GO:0016853">
    <property type="term" value="F:isomerase activity"/>
    <property type="evidence" value="ECO:0007669"/>
    <property type="project" value="UniProtKB-KW"/>
</dbReference>
<comment type="catalytic activity">
    <reaction evidence="8 9">
        <text>GDP-beta-L-fucose + NADP(+) = GDP-4-dehydro-alpha-D-rhamnose + NADPH + H(+)</text>
        <dbReference type="Rhea" id="RHEA:18885"/>
        <dbReference type="ChEBI" id="CHEBI:15378"/>
        <dbReference type="ChEBI" id="CHEBI:57273"/>
        <dbReference type="ChEBI" id="CHEBI:57783"/>
        <dbReference type="ChEBI" id="CHEBI:57964"/>
        <dbReference type="ChEBI" id="CHEBI:58349"/>
        <dbReference type="EC" id="1.1.1.271"/>
    </reaction>
</comment>
<evidence type="ECO:0000313" key="12">
    <source>
        <dbReference type="Proteomes" id="UP000034704"/>
    </source>
</evidence>
<accession>A0A0G1BNT0</accession>
<feature type="binding site" evidence="9">
    <location>
        <begin position="106"/>
        <end position="109"/>
    </location>
    <ligand>
        <name>NADP(+)</name>
        <dbReference type="ChEBI" id="CHEBI:58349"/>
    </ligand>
</feature>
<comment type="caution">
    <text evidence="11">The sequence shown here is derived from an EMBL/GenBank/DDBJ whole genome shotgun (WGS) entry which is preliminary data.</text>
</comment>
<feature type="binding site" evidence="9">
    <location>
        <position position="188"/>
    </location>
    <ligand>
        <name>substrate</name>
    </ligand>
</feature>
<keyword evidence="5 9" id="KW-0560">Oxidoreductase</keyword>
<evidence type="ECO:0000256" key="1">
    <source>
        <dbReference type="ARBA" id="ARBA00004883"/>
    </source>
</evidence>
<evidence type="ECO:0000313" key="11">
    <source>
        <dbReference type="EMBL" id="KKS47936.1"/>
    </source>
</evidence>
<dbReference type="UniPathway" id="UPA00128">
    <property type="reaction ID" value="UER00191"/>
</dbReference>
<evidence type="ECO:0000256" key="8">
    <source>
        <dbReference type="ARBA" id="ARBA00051935"/>
    </source>
</evidence>
<sequence length="311" mass="35015">MEKNSKIFVAGHRGLVGSAIVRTLQNEGFDNLILRTRAELDLTNQQAVAEFFAKEKPEYVFLSAAKVGGIMANKTHPAEFIYENLTIQTNIIHSSHKNNVKKLLFLGSSCIYPRNCHQPMKEEYLLSGELEPTNKAYSLAKIAGIAMCQSYNEQYGTNFISLMPSNVYGPHDNFDLESAHVVPSVINKFHNAKINNDQQVVMWGTGSAMREFLHVDDLADACLFLMQNYNDSSIINVGSGEDVTIKELTEIVSDVVGYEGKIIWDTTKPDGMPRKLVDVSKLHSLGWKHDTHLHEGIASTYEWFKENYKHD</sequence>
<dbReference type="InterPro" id="IPR036291">
    <property type="entry name" value="NAD(P)-bd_dom_sf"/>
</dbReference>
<dbReference type="Proteomes" id="UP000034704">
    <property type="component" value="Unassembled WGS sequence"/>
</dbReference>
<dbReference type="Pfam" id="PF01370">
    <property type="entry name" value="Epimerase"/>
    <property type="match status" value="1"/>
</dbReference>
<dbReference type="GO" id="GO:0042351">
    <property type="term" value="P:'de novo' GDP-L-fucose biosynthetic process"/>
    <property type="evidence" value="ECO:0007669"/>
    <property type="project" value="UniProtKB-UniRule"/>
</dbReference>
<dbReference type="HAMAP" id="MF_00956">
    <property type="entry name" value="GDP_fucose_synth"/>
    <property type="match status" value="1"/>
</dbReference>
<dbReference type="EC" id="1.1.1.271" evidence="3 9"/>
<feature type="binding site" evidence="9">
    <location>
        <position position="141"/>
    </location>
    <ligand>
        <name>NADP(+)</name>
        <dbReference type="ChEBI" id="CHEBI:58349"/>
    </ligand>
</feature>
<dbReference type="SUPFAM" id="SSF51735">
    <property type="entry name" value="NAD(P)-binding Rossmann-fold domains"/>
    <property type="match status" value="1"/>
</dbReference>
<keyword evidence="4 9" id="KW-0521">NADP</keyword>
<gene>
    <name evidence="9" type="primary">fcl</name>
    <name evidence="11" type="ORF">UV12_C0004G0044</name>
</gene>
<feature type="binding site" evidence="9">
    <location>
        <position position="180"/>
    </location>
    <ligand>
        <name>NADP(+)</name>
        <dbReference type="ChEBI" id="CHEBI:58349"/>
    </ligand>
</feature>
<feature type="binding site" evidence="9">
    <location>
        <position position="203"/>
    </location>
    <ligand>
        <name>substrate</name>
    </ligand>
</feature>
<dbReference type="STRING" id="1618756.UV12_C0004G0044"/>
<protein>
    <recommendedName>
        <fullName evidence="3 9">GDP-L-fucose synthase</fullName>
        <ecNumber evidence="3 9">1.1.1.271</ecNumber>
    </recommendedName>
    <alternativeName>
        <fullName evidence="9">GDP-4-keto-6-deoxy-D-mannose-3,5-epimerase-4-reductase</fullName>
    </alternativeName>
</protein>
<evidence type="ECO:0000256" key="5">
    <source>
        <dbReference type="ARBA" id="ARBA00023002"/>
    </source>
</evidence>
<dbReference type="AlphaFoldDB" id="A0A0G1BNT0"/>
<dbReference type="FunFam" id="3.40.50.720:FF:000101">
    <property type="entry name" value="GDP-L-fucose synthase"/>
    <property type="match status" value="1"/>
</dbReference>
<comment type="similarity">
    <text evidence="2 9">Belongs to the NAD(P)-dependent epimerase/dehydratase family. Fucose synthase subfamily.</text>
</comment>
<dbReference type="Gene3D" id="3.40.50.720">
    <property type="entry name" value="NAD(P)-binding Rossmann-like Domain"/>
    <property type="match status" value="1"/>
</dbReference>
<feature type="binding site" evidence="9">
    <location>
        <position position="270"/>
    </location>
    <ligand>
        <name>substrate</name>
    </ligand>
</feature>
<dbReference type="Gene3D" id="3.90.25.10">
    <property type="entry name" value="UDP-galactose 4-epimerase, domain 1"/>
    <property type="match status" value="1"/>
</dbReference>
<dbReference type="PATRIC" id="fig|1618756.3.peg.361"/>
<evidence type="ECO:0000259" key="10">
    <source>
        <dbReference type="Pfam" id="PF01370"/>
    </source>
</evidence>
<feature type="site" description="Important for catalytic activity" evidence="9">
    <location>
        <position position="108"/>
    </location>
</feature>
<feature type="active site" description="Proton donor/acceptor" evidence="9">
    <location>
        <position position="137"/>
    </location>
</feature>
<name>A0A0G1BNT0_9BACT</name>
<evidence type="ECO:0000256" key="4">
    <source>
        <dbReference type="ARBA" id="ARBA00022857"/>
    </source>
</evidence>
<keyword evidence="7 9" id="KW-0511">Multifunctional enzyme</keyword>
<dbReference type="GO" id="GO:0050577">
    <property type="term" value="F:GDP-L-fucose synthase activity"/>
    <property type="evidence" value="ECO:0007669"/>
    <property type="project" value="UniProtKB-UniRule"/>
</dbReference>
<dbReference type="PANTHER" id="PTHR43238:SF1">
    <property type="entry name" value="GDP-L-FUCOSE SYNTHASE"/>
    <property type="match status" value="1"/>
</dbReference>
<feature type="binding site" evidence="9">
    <location>
        <position position="210"/>
    </location>
    <ligand>
        <name>substrate</name>
    </ligand>
</feature>
<comment type="pathway">
    <text evidence="1 9">Nucleotide-sugar biosynthesis; GDP-L-fucose biosynthesis via de novo pathway; GDP-L-fucose from GDP-alpha-D-mannose: step 2/2.</text>
</comment>
<evidence type="ECO:0000256" key="6">
    <source>
        <dbReference type="ARBA" id="ARBA00023235"/>
    </source>
</evidence>
<comment type="function">
    <text evidence="9">Catalyzes the two-step NADP-dependent conversion of GDP-4-dehydro-6-deoxy-D-mannose to GDP-fucose, involving an epimerase and a reductase reaction.</text>
</comment>
<evidence type="ECO:0000256" key="7">
    <source>
        <dbReference type="ARBA" id="ARBA00023268"/>
    </source>
</evidence>
<organism evidence="11 12">
    <name type="scientific">Candidatus Nomurabacteria bacterium GW2011_GWC2_42_20</name>
    <dbReference type="NCBI Taxonomy" id="1618756"/>
    <lineage>
        <taxon>Bacteria</taxon>
        <taxon>Candidatus Nomuraibacteriota</taxon>
    </lineage>
</organism>
<keyword evidence="6 9" id="KW-0413">Isomerase</keyword>
<evidence type="ECO:0000256" key="3">
    <source>
        <dbReference type="ARBA" id="ARBA00012371"/>
    </source>
</evidence>
<reference evidence="11 12" key="1">
    <citation type="journal article" date="2015" name="Nature">
        <title>rRNA introns, odd ribosomes, and small enigmatic genomes across a large radiation of phyla.</title>
        <authorList>
            <person name="Brown C.T."/>
            <person name="Hug L.A."/>
            <person name="Thomas B.C."/>
            <person name="Sharon I."/>
            <person name="Castelle C.J."/>
            <person name="Singh A."/>
            <person name="Wilkins M.J."/>
            <person name="Williams K.H."/>
            <person name="Banfield J.F."/>
        </authorList>
    </citation>
    <scope>NUCLEOTIDE SEQUENCE [LARGE SCALE GENOMIC DNA]</scope>
</reference>
<feature type="binding site" evidence="9">
    <location>
        <begin position="164"/>
        <end position="167"/>
    </location>
    <ligand>
        <name>NADP(+)</name>
        <dbReference type="ChEBI" id="CHEBI:58349"/>
    </ligand>
</feature>
<dbReference type="GO" id="GO:0070401">
    <property type="term" value="F:NADP+ binding"/>
    <property type="evidence" value="ECO:0007669"/>
    <property type="project" value="UniProtKB-UniRule"/>
</dbReference>
<dbReference type="InterPro" id="IPR001509">
    <property type="entry name" value="Epimerase_deHydtase"/>
</dbReference>
<feature type="site" description="Important for catalytic activity" evidence="9">
    <location>
        <position position="110"/>
    </location>
</feature>